<evidence type="ECO:0000256" key="8">
    <source>
        <dbReference type="ARBA" id="ARBA00022833"/>
    </source>
</evidence>
<comment type="catalytic activity">
    <reaction evidence="1">
        <text>[E2 ubiquitin-conjugating enzyme]-S-ubiquitinyl-L-cysteine + [acceptor protein]-L-lysine = [E2 ubiquitin-conjugating enzyme]-L-cysteine + [acceptor protein]-N(6)-ubiquitinyl-L-lysine.</text>
        <dbReference type="EC" id="2.3.2.31"/>
    </reaction>
</comment>
<keyword evidence="11" id="KW-1185">Reference proteome</keyword>
<dbReference type="AlphaFoldDB" id="A0A218ZC78"/>
<evidence type="ECO:0000259" key="9">
    <source>
        <dbReference type="PROSITE" id="PS51873"/>
    </source>
</evidence>
<dbReference type="InterPro" id="IPR002867">
    <property type="entry name" value="IBR_dom"/>
</dbReference>
<keyword evidence="4" id="KW-0479">Metal-binding</keyword>
<keyword evidence="3" id="KW-0808">Transferase</keyword>
<protein>
    <recommendedName>
        <fullName evidence="2">RBR-type E3 ubiquitin transferase</fullName>
        <ecNumber evidence="2">2.3.2.31</ecNumber>
    </recommendedName>
</protein>
<comment type="caution">
    <text evidence="10">The sequence shown here is derived from an EMBL/GenBank/DDBJ whole genome shotgun (WGS) entry which is preliminary data.</text>
</comment>
<proteinExistence type="predicted"/>
<evidence type="ECO:0000256" key="3">
    <source>
        <dbReference type="ARBA" id="ARBA00022679"/>
    </source>
</evidence>
<organism evidence="10 11">
    <name type="scientific">Diplocarpon coronariae</name>
    <dbReference type="NCBI Taxonomy" id="2795749"/>
    <lineage>
        <taxon>Eukaryota</taxon>
        <taxon>Fungi</taxon>
        <taxon>Dikarya</taxon>
        <taxon>Ascomycota</taxon>
        <taxon>Pezizomycotina</taxon>
        <taxon>Leotiomycetes</taxon>
        <taxon>Helotiales</taxon>
        <taxon>Drepanopezizaceae</taxon>
        <taxon>Diplocarpon</taxon>
    </lineage>
</organism>
<evidence type="ECO:0000256" key="6">
    <source>
        <dbReference type="ARBA" id="ARBA00022771"/>
    </source>
</evidence>
<dbReference type="InParanoid" id="A0A218ZC78"/>
<accession>A0A218ZC78</accession>
<evidence type="ECO:0000313" key="11">
    <source>
        <dbReference type="Proteomes" id="UP000242519"/>
    </source>
</evidence>
<name>A0A218ZC78_9HELO</name>
<dbReference type="Proteomes" id="UP000242519">
    <property type="component" value="Unassembled WGS sequence"/>
</dbReference>
<keyword evidence="5" id="KW-0677">Repeat</keyword>
<keyword evidence="7" id="KW-0833">Ubl conjugation pathway</keyword>
<reference evidence="10 11" key="1">
    <citation type="submission" date="2017-04" db="EMBL/GenBank/DDBJ databases">
        <title>Draft genome sequence of Marssonina coronaria NL1: causal agent of apple blotch.</title>
        <authorList>
            <person name="Cheng Q."/>
        </authorList>
    </citation>
    <scope>NUCLEOTIDE SEQUENCE [LARGE SCALE GENOMIC DNA]</scope>
    <source>
        <strain evidence="10 11">NL1</strain>
    </source>
</reference>
<keyword evidence="8" id="KW-0862">Zinc</keyword>
<dbReference type="SUPFAM" id="SSF57850">
    <property type="entry name" value="RING/U-box"/>
    <property type="match status" value="1"/>
</dbReference>
<dbReference type="Pfam" id="PF01485">
    <property type="entry name" value="IBR"/>
    <property type="match status" value="1"/>
</dbReference>
<sequence length="410" mass="45229">MDLVLFRSDSGAVDFTMDAFDDIDSETAALILQLQIEDSEELYASNDRKGKGKEGVFSDTQLALQIFKEEMQRSATVIADRQLTRSMYEACRTDGDEITMSLAQEQTAARDRQMSLIVSSVTEPLAITEGVVAEDELDDVLERLDALHMDATREDPAISEKSMALVPYGVMGNPVSESSTLAASRALLAPRRQCTACRDSFLFCELARVPCRHEYCGSCLQDLFNASITDDTLFPPRCCRELITPSGNVRIYLSTDIVQLYEAKKIEFDTPNRTYCSNPLCSSFIRVEHISGDQASCQRCRAVTCTICKSAAHRGDCPEDTALQLVLEVARDNGWQRCWSCHRMVELDTGCNHMTFVPIPIKARLSRARLALTSSIVAHVVPNSATNAASDGRPVSANNGMSTDCMLVLT</sequence>
<evidence type="ECO:0000256" key="2">
    <source>
        <dbReference type="ARBA" id="ARBA00012251"/>
    </source>
</evidence>
<dbReference type="SMART" id="SM00647">
    <property type="entry name" value="IBR"/>
    <property type="match status" value="1"/>
</dbReference>
<dbReference type="EC" id="2.3.2.31" evidence="2"/>
<gene>
    <name evidence="10" type="ORF">B2J93_5641</name>
</gene>
<dbReference type="PROSITE" id="PS51873">
    <property type="entry name" value="TRIAD"/>
    <property type="match status" value="1"/>
</dbReference>
<dbReference type="EMBL" id="MZNU01000078">
    <property type="protein sequence ID" value="OWP05123.1"/>
    <property type="molecule type" value="Genomic_DNA"/>
</dbReference>
<dbReference type="InterPro" id="IPR044066">
    <property type="entry name" value="TRIAD_supradom"/>
</dbReference>
<dbReference type="InterPro" id="IPR017907">
    <property type="entry name" value="Znf_RING_CS"/>
</dbReference>
<keyword evidence="6" id="KW-0863">Zinc-finger</keyword>
<evidence type="ECO:0000256" key="1">
    <source>
        <dbReference type="ARBA" id="ARBA00001798"/>
    </source>
</evidence>
<evidence type="ECO:0000256" key="5">
    <source>
        <dbReference type="ARBA" id="ARBA00022737"/>
    </source>
</evidence>
<dbReference type="PROSITE" id="PS00518">
    <property type="entry name" value="ZF_RING_1"/>
    <property type="match status" value="1"/>
</dbReference>
<dbReference type="STRING" id="503106.A0A218ZC78"/>
<dbReference type="PANTHER" id="PTHR11685">
    <property type="entry name" value="RBR FAMILY RING FINGER AND IBR DOMAIN-CONTAINING"/>
    <property type="match status" value="1"/>
</dbReference>
<dbReference type="GO" id="GO:0016567">
    <property type="term" value="P:protein ubiquitination"/>
    <property type="evidence" value="ECO:0007669"/>
    <property type="project" value="InterPro"/>
</dbReference>
<evidence type="ECO:0000256" key="4">
    <source>
        <dbReference type="ARBA" id="ARBA00022723"/>
    </source>
</evidence>
<dbReference type="GO" id="GO:0061630">
    <property type="term" value="F:ubiquitin protein ligase activity"/>
    <property type="evidence" value="ECO:0007669"/>
    <property type="project" value="UniProtKB-EC"/>
</dbReference>
<dbReference type="GO" id="GO:0008270">
    <property type="term" value="F:zinc ion binding"/>
    <property type="evidence" value="ECO:0007669"/>
    <property type="project" value="UniProtKB-KW"/>
</dbReference>
<dbReference type="OrthoDB" id="9977870at2759"/>
<feature type="domain" description="RING-type" evidence="9">
    <location>
        <begin position="190"/>
        <end position="390"/>
    </location>
</feature>
<dbReference type="CDD" id="cd20335">
    <property type="entry name" value="BRcat_RBR"/>
    <property type="match status" value="1"/>
</dbReference>
<dbReference type="InterPro" id="IPR031127">
    <property type="entry name" value="E3_UB_ligase_RBR"/>
</dbReference>
<evidence type="ECO:0000256" key="7">
    <source>
        <dbReference type="ARBA" id="ARBA00022786"/>
    </source>
</evidence>
<evidence type="ECO:0000313" key="10">
    <source>
        <dbReference type="EMBL" id="OWP05123.1"/>
    </source>
</evidence>